<dbReference type="GO" id="GO:0030488">
    <property type="term" value="P:tRNA methylation"/>
    <property type="evidence" value="ECO:0007669"/>
    <property type="project" value="UniProtKB-UniRule"/>
</dbReference>
<dbReference type="CDD" id="cd01335">
    <property type="entry name" value="Radical_SAM"/>
    <property type="match status" value="1"/>
</dbReference>
<dbReference type="GO" id="GO:0019843">
    <property type="term" value="F:rRNA binding"/>
    <property type="evidence" value="ECO:0007669"/>
    <property type="project" value="UniProtKB-UniRule"/>
</dbReference>
<evidence type="ECO:0000256" key="12">
    <source>
        <dbReference type="ARBA" id="ARBA00023157"/>
    </source>
</evidence>
<gene>
    <name evidence="13 15" type="primary">rlmN</name>
    <name evidence="15" type="ORF">SPIRO4BDMA_51066</name>
</gene>
<dbReference type="AlphaFoldDB" id="A0A3P3XTC9"/>
<dbReference type="Gene3D" id="1.10.150.530">
    <property type="match status" value="1"/>
</dbReference>
<dbReference type="InterPro" id="IPR007197">
    <property type="entry name" value="rSAM"/>
</dbReference>
<keyword evidence="4 13" id="KW-0963">Cytoplasm</keyword>
<evidence type="ECO:0000256" key="3">
    <source>
        <dbReference type="ARBA" id="ARBA00022485"/>
    </source>
</evidence>
<evidence type="ECO:0000259" key="14">
    <source>
        <dbReference type="PROSITE" id="PS51918"/>
    </source>
</evidence>
<proteinExistence type="inferred from homology"/>
<evidence type="ECO:0000256" key="10">
    <source>
        <dbReference type="ARBA" id="ARBA00023004"/>
    </source>
</evidence>
<comment type="similarity">
    <text evidence="2 13">Belongs to the radical SAM superfamily. RlmN family.</text>
</comment>
<dbReference type="InterPro" id="IPR013785">
    <property type="entry name" value="Aldolase_TIM"/>
</dbReference>
<evidence type="ECO:0000256" key="13">
    <source>
        <dbReference type="HAMAP-Rule" id="MF_01849"/>
    </source>
</evidence>
<dbReference type="PANTHER" id="PTHR30544:SF5">
    <property type="entry name" value="RADICAL SAM CORE DOMAIN-CONTAINING PROTEIN"/>
    <property type="match status" value="1"/>
</dbReference>
<dbReference type="SUPFAM" id="SSF102114">
    <property type="entry name" value="Radical SAM enzymes"/>
    <property type="match status" value="1"/>
</dbReference>
<dbReference type="GO" id="GO:0046872">
    <property type="term" value="F:metal ion binding"/>
    <property type="evidence" value="ECO:0007669"/>
    <property type="project" value="UniProtKB-KW"/>
</dbReference>
<evidence type="ECO:0000313" key="15">
    <source>
        <dbReference type="EMBL" id="SLM19551.1"/>
    </source>
</evidence>
<keyword evidence="5 13" id="KW-0698">rRNA processing</keyword>
<feature type="binding site" evidence="13">
    <location>
        <position position="127"/>
    </location>
    <ligand>
        <name>[4Fe-4S] cluster</name>
        <dbReference type="ChEBI" id="CHEBI:49883"/>
        <note>4Fe-4S-S-AdoMet</note>
    </ligand>
</feature>
<keyword evidence="8 13" id="KW-0949">S-adenosyl-L-methionine</keyword>
<feature type="binding site" evidence="13">
    <location>
        <position position="198"/>
    </location>
    <ligand>
        <name>S-adenosyl-L-methionine</name>
        <dbReference type="ChEBI" id="CHEBI:59789"/>
    </ligand>
</feature>
<feature type="domain" description="Radical SAM core" evidence="14">
    <location>
        <begin position="106"/>
        <end position="334"/>
    </location>
</feature>
<evidence type="ECO:0000256" key="7">
    <source>
        <dbReference type="ARBA" id="ARBA00022679"/>
    </source>
</evidence>
<comment type="subcellular location">
    <subcellularLocation>
        <location evidence="1 13">Cytoplasm</location>
    </subcellularLocation>
</comment>
<keyword evidence="13" id="KW-0819">tRNA processing</keyword>
<comment type="miscellaneous">
    <text evidence="13">Reaction proceeds by a ping-pong mechanism involving intermediate methylation of a conserved cysteine residue.</text>
</comment>
<evidence type="ECO:0000256" key="1">
    <source>
        <dbReference type="ARBA" id="ARBA00004496"/>
    </source>
</evidence>
<keyword evidence="7 13" id="KW-0808">Transferase</keyword>
<feature type="binding site" evidence="13">
    <location>
        <position position="124"/>
    </location>
    <ligand>
        <name>[4Fe-4S] cluster</name>
        <dbReference type="ChEBI" id="CHEBI:49883"/>
        <note>4Fe-4S-S-AdoMet</note>
    </ligand>
</feature>
<comment type="catalytic activity">
    <reaction evidence="13">
        <text>adenosine(2503) in 23S rRNA + 2 reduced [2Fe-2S]-[ferredoxin] + 2 S-adenosyl-L-methionine = 2-methyladenosine(2503) in 23S rRNA + 5'-deoxyadenosine + L-methionine + 2 oxidized [2Fe-2S]-[ferredoxin] + S-adenosyl-L-homocysteine</text>
        <dbReference type="Rhea" id="RHEA:42916"/>
        <dbReference type="Rhea" id="RHEA-COMP:10000"/>
        <dbReference type="Rhea" id="RHEA-COMP:10001"/>
        <dbReference type="Rhea" id="RHEA-COMP:10152"/>
        <dbReference type="Rhea" id="RHEA-COMP:10282"/>
        <dbReference type="ChEBI" id="CHEBI:17319"/>
        <dbReference type="ChEBI" id="CHEBI:33737"/>
        <dbReference type="ChEBI" id="CHEBI:33738"/>
        <dbReference type="ChEBI" id="CHEBI:57844"/>
        <dbReference type="ChEBI" id="CHEBI:57856"/>
        <dbReference type="ChEBI" id="CHEBI:59789"/>
        <dbReference type="ChEBI" id="CHEBI:74411"/>
        <dbReference type="ChEBI" id="CHEBI:74497"/>
        <dbReference type="EC" id="2.1.1.192"/>
    </reaction>
</comment>
<dbReference type="SFLD" id="SFLDG01062">
    <property type="entry name" value="methyltransferase_(Class_A)"/>
    <property type="match status" value="1"/>
</dbReference>
<dbReference type="InterPro" id="IPR027492">
    <property type="entry name" value="RNA_MTrfase_RlmN"/>
</dbReference>
<feature type="binding site" evidence="13">
    <location>
        <position position="120"/>
    </location>
    <ligand>
        <name>[4Fe-4S] cluster</name>
        <dbReference type="ChEBI" id="CHEBI:49883"/>
        <note>4Fe-4S-S-AdoMet</note>
    </ligand>
</feature>
<keyword evidence="12 13" id="KW-1015">Disulfide bond</keyword>
<dbReference type="SFLD" id="SFLDS00029">
    <property type="entry name" value="Radical_SAM"/>
    <property type="match status" value="1"/>
</dbReference>
<dbReference type="GO" id="GO:0000049">
    <property type="term" value="F:tRNA binding"/>
    <property type="evidence" value="ECO:0007669"/>
    <property type="project" value="UniProtKB-UniRule"/>
</dbReference>
<dbReference type="PANTHER" id="PTHR30544">
    <property type="entry name" value="23S RRNA METHYLTRANSFERASE"/>
    <property type="match status" value="1"/>
</dbReference>
<reference evidence="15" key="1">
    <citation type="submission" date="2017-02" db="EMBL/GenBank/DDBJ databases">
        <authorList>
            <person name="Regsiter A."/>
            <person name="William W."/>
        </authorList>
    </citation>
    <scope>NUCLEOTIDE SEQUENCE</scope>
    <source>
        <strain evidence="15">BdmA 4</strain>
    </source>
</reference>
<dbReference type="GO" id="GO:0002935">
    <property type="term" value="F:tRNA (adenine(37)-C2)-methyltransferase activity"/>
    <property type="evidence" value="ECO:0007669"/>
    <property type="project" value="UniProtKB-UniRule"/>
</dbReference>
<feature type="active site" description="Proton acceptor" evidence="13">
    <location>
        <position position="99"/>
    </location>
</feature>
<feature type="active site" description="S-methylcysteine intermediate" evidence="13">
    <location>
        <position position="340"/>
    </location>
</feature>
<dbReference type="SFLD" id="SFLDF00275">
    <property type="entry name" value="adenosine_C2_methyltransferase"/>
    <property type="match status" value="1"/>
</dbReference>
<evidence type="ECO:0000256" key="2">
    <source>
        <dbReference type="ARBA" id="ARBA00007544"/>
    </source>
</evidence>
<dbReference type="PIRSF" id="PIRSF006004">
    <property type="entry name" value="CHP00048"/>
    <property type="match status" value="1"/>
</dbReference>
<keyword evidence="9 13" id="KW-0479">Metal-binding</keyword>
<comment type="catalytic activity">
    <reaction evidence="13">
        <text>adenosine(37) in tRNA + 2 reduced [2Fe-2S]-[ferredoxin] + 2 S-adenosyl-L-methionine = 2-methyladenosine(37) in tRNA + 5'-deoxyadenosine + L-methionine + 2 oxidized [2Fe-2S]-[ferredoxin] + S-adenosyl-L-homocysteine</text>
        <dbReference type="Rhea" id="RHEA:43332"/>
        <dbReference type="Rhea" id="RHEA-COMP:10000"/>
        <dbReference type="Rhea" id="RHEA-COMP:10001"/>
        <dbReference type="Rhea" id="RHEA-COMP:10162"/>
        <dbReference type="Rhea" id="RHEA-COMP:10485"/>
        <dbReference type="ChEBI" id="CHEBI:17319"/>
        <dbReference type="ChEBI" id="CHEBI:33737"/>
        <dbReference type="ChEBI" id="CHEBI:33738"/>
        <dbReference type="ChEBI" id="CHEBI:57844"/>
        <dbReference type="ChEBI" id="CHEBI:57856"/>
        <dbReference type="ChEBI" id="CHEBI:59789"/>
        <dbReference type="ChEBI" id="CHEBI:74411"/>
        <dbReference type="ChEBI" id="CHEBI:74497"/>
        <dbReference type="EC" id="2.1.1.192"/>
    </reaction>
</comment>
<protein>
    <recommendedName>
        <fullName evidence="13">Probable dual-specificity RNA methyltransferase RlmN</fullName>
        <ecNumber evidence="13">2.1.1.192</ecNumber>
    </recommendedName>
    <alternativeName>
        <fullName evidence="13">23S rRNA (adenine(2503)-C(2))-methyltransferase</fullName>
    </alternativeName>
    <alternativeName>
        <fullName evidence="13">23S rRNA m2A2503 methyltransferase</fullName>
    </alternativeName>
    <alternativeName>
        <fullName evidence="13">Ribosomal RNA large subunit methyltransferase N</fullName>
    </alternativeName>
    <alternativeName>
        <fullName evidence="13">tRNA (adenine(37)-C(2))-methyltransferase</fullName>
    </alternativeName>
    <alternativeName>
        <fullName evidence="13">tRNA m2A37 methyltransferase</fullName>
    </alternativeName>
</protein>
<organism evidence="15">
    <name type="scientific">uncultured spirochete</name>
    <dbReference type="NCBI Taxonomy" id="156406"/>
    <lineage>
        <taxon>Bacteria</taxon>
        <taxon>Pseudomonadati</taxon>
        <taxon>Spirochaetota</taxon>
        <taxon>Spirochaetia</taxon>
        <taxon>Spirochaetales</taxon>
        <taxon>environmental samples</taxon>
    </lineage>
</organism>
<dbReference type="EMBL" id="FWDO01000005">
    <property type="protein sequence ID" value="SLM19551.1"/>
    <property type="molecule type" value="Genomic_DNA"/>
</dbReference>
<evidence type="ECO:0000256" key="9">
    <source>
        <dbReference type="ARBA" id="ARBA00022723"/>
    </source>
</evidence>
<dbReference type="InterPro" id="IPR004383">
    <property type="entry name" value="rRNA_lsu_MTrfase_RlmN/Cfr"/>
</dbReference>
<dbReference type="EC" id="2.1.1.192" evidence="13"/>
<dbReference type="NCBIfam" id="TIGR00048">
    <property type="entry name" value="rRNA_mod_RlmN"/>
    <property type="match status" value="1"/>
</dbReference>
<comment type="function">
    <text evidence="13">Specifically methylates position 2 of adenine 2503 in 23S rRNA and position 2 of adenine 37 in tRNAs.</text>
</comment>
<keyword evidence="3 13" id="KW-0004">4Fe-4S</keyword>
<dbReference type="GO" id="GO:0005737">
    <property type="term" value="C:cytoplasm"/>
    <property type="evidence" value="ECO:0007669"/>
    <property type="project" value="UniProtKB-SubCell"/>
</dbReference>
<dbReference type="GO" id="GO:0070040">
    <property type="term" value="F:rRNA (adenine(2503)-C2-)-methyltransferase activity"/>
    <property type="evidence" value="ECO:0007669"/>
    <property type="project" value="UniProtKB-UniRule"/>
</dbReference>
<comment type="cofactor">
    <cofactor evidence="13">
        <name>[4Fe-4S] cluster</name>
        <dbReference type="ChEBI" id="CHEBI:49883"/>
    </cofactor>
    <text evidence="13">Binds 1 [4Fe-4S] cluster. The cluster is coordinated with 3 cysteines and an exchangeable S-adenosyl-L-methionine.</text>
</comment>
<name>A0A3P3XTC9_9SPIR</name>
<evidence type="ECO:0000256" key="4">
    <source>
        <dbReference type="ARBA" id="ARBA00022490"/>
    </source>
</evidence>
<feature type="binding site" evidence="13">
    <location>
        <begin position="166"/>
        <end position="167"/>
    </location>
    <ligand>
        <name>S-adenosyl-L-methionine</name>
        <dbReference type="ChEBI" id="CHEBI:59789"/>
    </ligand>
</feature>
<dbReference type="GO" id="GO:0070475">
    <property type="term" value="P:rRNA base methylation"/>
    <property type="evidence" value="ECO:0007669"/>
    <property type="project" value="UniProtKB-UniRule"/>
</dbReference>
<dbReference type="InterPro" id="IPR040072">
    <property type="entry name" value="Methyltransferase_A"/>
</dbReference>
<keyword evidence="10 13" id="KW-0408">Iron</keyword>
<feature type="binding site" evidence="13">
    <location>
        <begin position="221"/>
        <end position="223"/>
    </location>
    <ligand>
        <name>S-adenosyl-L-methionine</name>
        <dbReference type="ChEBI" id="CHEBI:59789"/>
    </ligand>
</feature>
<dbReference type="Pfam" id="PF04055">
    <property type="entry name" value="Radical_SAM"/>
    <property type="match status" value="1"/>
</dbReference>
<dbReference type="PROSITE" id="PS51918">
    <property type="entry name" value="RADICAL_SAM"/>
    <property type="match status" value="1"/>
</dbReference>
<evidence type="ECO:0000256" key="8">
    <source>
        <dbReference type="ARBA" id="ARBA00022691"/>
    </source>
</evidence>
<keyword evidence="11 13" id="KW-0411">Iron-sulfur</keyword>
<evidence type="ECO:0000256" key="5">
    <source>
        <dbReference type="ARBA" id="ARBA00022552"/>
    </source>
</evidence>
<evidence type="ECO:0000256" key="6">
    <source>
        <dbReference type="ARBA" id="ARBA00022603"/>
    </source>
</evidence>
<sequence length="351" mass="38613">MNLSSPKSRNVVYPSGLSPDELAALLSDEPLYRVKQAFSWFSKGIASFGAMTNMPQPLRERLSAHFDGHMRSSGVENKLIDEDGSLKLQIRLRDGAAVECVLLEDIEGRKTACLSSQAGCPMGCVFCKTGTLGFLRNLGPDEIVEQFHYLRDMRGFISNVVFMGMGEPLLNLDNVRKAIAILSNPHGIGMSMRKITISTSGIVPGILDIAKDGPIVRLAVSLTSANPELRTCLMPVNRTWPLDKLKAALLEYQKITNDRITLEVVLIGNVNAREKDAQELADWIHPLKTQVNLIAWNPIPGMPFETPSAKQVRQFSEILEQRGIVTVQRMSRGRGVMGACGQLGDTLKAKQ</sequence>
<dbReference type="HAMAP" id="MF_01849">
    <property type="entry name" value="RNA_methyltr_RlmN"/>
    <property type="match status" value="1"/>
</dbReference>
<dbReference type="InterPro" id="IPR058240">
    <property type="entry name" value="rSAM_sf"/>
</dbReference>
<dbReference type="GO" id="GO:0051539">
    <property type="term" value="F:4 iron, 4 sulfur cluster binding"/>
    <property type="evidence" value="ECO:0007669"/>
    <property type="project" value="UniProtKB-UniRule"/>
</dbReference>
<accession>A0A3P3XTC9</accession>
<evidence type="ECO:0000256" key="11">
    <source>
        <dbReference type="ARBA" id="ARBA00023014"/>
    </source>
</evidence>
<keyword evidence="6 13" id="KW-0489">Methyltransferase</keyword>
<feature type="binding site" evidence="13">
    <location>
        <position position="297"/>
    </location>
    <ligand>
        <name>S-adenosyl-L-methionine</name>
        <dbReference type="ChEBI" id="CHEBI:59789"/>
    </ligand>
</feature>
<comment type="caution">
    <text evidence="13">Lacks conserved residue(s) required for the propagation of feature annotation.</text>
</comment>
<dbReference type="Gene3D" id="3.20.20.70">
    <property type="entry name" value="Aldolase class I"/>
    <property type="match status" value="1"/>
</dbReference>